<feature type="compositionally biased region" description="Low complexity" evidence="1">
    <location>
        <begin position="73"/>
        <end position="82"/>
    </location>
</feature>
<protein>
    <submittedName>
        <fullName evidence="2">Uncharacterized protein</fullName>
    </submittedName>
</protein>
<evidence type="ECO:0000313" key="3">
    <source>
        <dbReference type="Proteomes" id="UP000299102"/>
    </source>
</evidence>
<dbReference type="EMBL" id="BGZK01003947">
    <property type="protein sequence ID" value="GBP05786.1"/>
    <property type="molecule type" value="Genomic_DNA"/>
</dbReference>
<dbReference type="Proteomes" id="UP000299102">
    <property type="component" value="Unassembled WGS sequence"/>
</dbReference>
<comment type="caution">
    <text evidence="2">The sequence shown here is derived from an EMBL/GenBank/DDBJ whole genome shotgun (WGS) entry which is preliminary data.</text>
</comment>
<name>A0A4C1SV19_EUMVA</name>
<organism evidence="2 3">
    <name type="scientific">Eumeta variegata</name>
    <name type="common">Bagworm moth</name>
    <name type="synonym">Eumeta japonica</name>
    <dbReference type="NCBI Taxonomy" id="151549"/>
    <lineage>
        <taxon>Eukaryota</taxon>
        <taxon>Metazoa</taxon>
        <taxon>Ecdysozoa</taxon>
        <taxon>Arthropoda</taxon>
        <taxon>Hexapoda</taxon>
        <taxon>Insecta</taxon>
        <taxon>Pterygota</taxon>
        <taxon>Neoptera</taxon>
        <taxon>Endopterygota</taxon>
        <taxon>Lepidoptera</taxon>
        <taxon>Glossata</taxon>
        <taxon>Ditrysia</taxon>
        <taxon>Tineoidea</taxon>
        <taxon>Psychidae</taxon>
        <taxon>Oiketicinae</taxon>
        <taxon>Eumeta</taxon>
    </lineage>
</organism>
<reference evidence="2 3" key="1">
    <citation type="journal article" date="2019" name="Commun. Biol.">
        <title>The bagworm genome reveals a unique fibroin gene that provides high tensile strength.</title>
        <authorList>
            <person name="Kono N."/>
            <person name="Nakamura H."/>
            <person name="Ohtoshi R."/>
            <person name="Tomita M."/>
            <person name="Numata K."/>
            <person name="Arakawa K."/>
        </authorList>
    </citation>
    <scope>NUCLEOTIDE SEQUENCE [LARGE SCALE GENOMIC DNA]</scope>
</reference>
<accession>A0A4C1SV19</accession>
<feature type="region of interest" description="Disordered" evidence="1">
    <location>
        <begin position="62"/>
        <end position="89"/>
    </location>
</feature>
<gene>
    <name evidence="2" type="ORF">EVAR_68026_1</name>
</gene>
<sequence>MKYSTGVRTHQAGPRGEPSHIYDVPGMSGAYYVDRFPFTSSSATRSSTTSLSIGHASSFRRRNVGPFSHRSRSQSARVASSAGYPRNSPNATRYDRALVEFSEAVRYERLICPRVDLIHRRTVFESHHNTLPVAIPCSFGYSSLGDRPKAPLAVRAAGST</sequence>
<evidence type="ECO:0000256" key="1">
    <source>
        <dbReference type="SAM" id="MobiDB-lite"/>
    </source>
</evidence>
<keyword evidence="3" id="KW-1185">Reference proteome</keyword>
<dbReference type="AlphaFoldDB" id="A0A4C1SV19"/>
<feature type="region of interest" description="Disordered" evidence="1">
    <location>
        <begin position="1"/>
        <end position="21"/>
    </location>
</feature>
<proteinExistence type="predicted"/>
<evidence type="ECO:0000313" key="2">
    <source>
        <dbReference type="EMBL" id="GBP05786.1"/>
    </source>
</evidence>